<gene>
    <name evidence="2" type="ordered locus">Pnap_4675</name>
</gene>
<feature type="transmembrane region" description="Helical" evidence="1">
    <location>
        <begin position="33"/>
        <end position="55"/>
    </location>
</feature>
<feature type="transmembrane region" description="Helical" evidence="1">
    <location>
        <begin position="126"/>
        <end position="148"/>
    </location>
</feature>
<proteinExistence type="predicted"/>
<dbReference type="EMBL" id="CP000533">
    <property type="protein sequence ID" value="ABM40091.1"/>
    <property type="molecule type" value="Genomic_DNA"/>
</dbReference>
<keyword evidence="1" id="KW-0812">Transmembrane</keyword>
<feature type="transmembrane region" description="Helical" evidence="1">
    <location>
        <begin position="99"/>
        <end position="120"/>
    </location>
</feature>
<keyword evidence="2" id="KW-0614">Plasmid</keyword>
<accession>A1VWR3</accession>
<geneLocation type="plasmid" evidence="2 3">
    <name>pPNAP04</name>
</geneLocation>
<feature type="transmembrane region" description="Helical" evidence="1">
    <location>
        <begin position="61"/>
        <end position="78"/>
    </location>
</feature>
<evidence type="ECO:0000313" key="2">
    <source>
        <dbReference type="EMBL" id="ABM40091.1"/>
    </source>
</evidence>
<reference evidence="3" key="1">
    <citation type="journal article" date="2009" name="Environ. Microbiol.">
        <title>The genome of Polaromonas naphthalenivorans strain CJ2, isolated from coal tar-contaminated sediment, reveals physiological and metabolic versatility and evolution through extensive horizontal gene transfer.</title>
        <authorList>
            <person name="Yagi J.M."/>
            <person name="Sims D."/>
            <person name="Brettin T."/>
            <person name="Bruce D."/>
            <person name="Madsen E.L."/>
        </authorList>
    </citation>
    <scope>NUCLEOTIDE SEQUENCE [LARGE SCALE GENOMIC DNA]</scope>
    <source>
        <strain evidence="3">CJ2</strain>
        <plasmid evidence="3">Plasmid pPNAP04</plasmid>
    </source>
</reference>
<keyword evidence="1" id="KW-0472">Membrane</keyword>
<dbReference type="Proteomes" id="UP000000644">
    <property type="component" value="Plasmid pPNAP04"/>
</dbReference>
<protein>
    <recommendedName>
        <fullName evidence="4">Transmembrane protein</fullName>
    </recommendedName>
</protein>
<organism evidence="2 3">
    <name type="scientific">Polaromonas naphthalenivorans (strain CJ2)</name>
    <dbReference type="NCBI Taxonomy" id="365044"/>
    <lineage>
        <taxon>Bacteria</taxon>
        <taxon>Pseudomonadati</taxon>
        <taxon>Pseudomonadota</taxon>
        <taxon>Betaproteobacteria</taxon>
        <taxon>Burkholderiales</taxon>
        <taxon>Comamonadaceae</taxon>
        <taxon>Polaromonas</taxon>
    </lineage>
</organism>
<dbReference type="KEGG" id="pna:Pnap_4675"/>
<evidence type="ECO:0000313" key="3">
    <source>
        <dbReference type="Proteomes" id="UP000000644"/>
    </source>
</evidence>
<keyword evidence="1" id="KW-1133">Transmembrane helix</keyword>
<evidence type="ECO:0008006" key="4">
    <source>
        <dbReference type="Google" id="ProtNLM"/>
    </source>
</evidence>
<keyword evidence="3" id="KW-1185">Reference proteome</keyword>
<evidence type="ECO:0000256" key="1">
    <source>
        <dbReference type="SAM" id="Phobius"/>
    </source>
</evidence>
<sequence length="163" mass="18067">MLAINEWLFTRFEFARGINWIYLPAGIRLLSTLLFAEAGAIGLLLVSWLVCFFYFFPDDPVRSFAGGILAALGPYLVYRGAQHRYGLHASLATLTPQRLLLLIVAYSVASPLLMHLWFALQGKEGLLQGFLVMFIGDLSGTLLVIYTVKAALSFIPTPPTSLR</sequence>
<dbReference type="HOGENOM" id="CLU_1493511_0_0_4"/>
<name>A1VWR3_POLNA</name>
<dbReference type="AlphaFoldDB" id="A1VWR3"/>